<name>A0AAD6Z2G9_9AGAR</name>
<dbReference type="EMBL" id="JARIHO010000133">
    <property type="protein sequence ID" value="KAJ7301532.1"/>
    <property type="molecule type" value="Genomic_DNA"/>
</dbReference>
<evidence type="ECO:0000259" key="2">
    <source>
        <dbReference type="Pfam" id="PF01693"/>
    </source>
</evidence>
<dbReference type="InterPro" id="IPR037056">
    <property type="entry name" value="RNase_H1_N_sf"/>
</dbReference>
<evidence type="ECO:0000313" key="5">
    <source>
        <dbReference type="Proteomes" id="UP001218218"/>
    </source>
</evidence>
<evidence type="ECO:0000313" key="3">
    <source>
        <dbReference type="EMBL" id="KAJ7301532.1"/>
    </source>
</evidence>
<proteinExistence type="predicted"/>
<feature type="region of interest" description="Disordered" evidence="1">
    <location>
        <begin position="84"/>
        <end position="104"/>
    </location>
</feature>
<dbReference type="Pfam" id="PF01693">
    <property type="entry name" value="Cauli_VI"/>
    <property type="match status" value="1"/>
</dbReference>
<feature type="region of interest" description="Disordered" evidence="1">
    <location>
        <begin position="24"/>
        <end position="62"/>
    </location>
</feature>
<accession>A0AAD6Z2G9</accession>
<keyword evidence="5" id="KW-1185">Reference proteome</keyword>
<protein>
    <recommendedName>
        <fullName evidence="2">Ribonuclease H1 N-terminal domain-containing protein</fullName>
    </recommendedName>
</protein>
<dbReference type="InterPro" id="IPR009027">
    <property type="entry name" value="Ribosomal_bL9/RNase_H1_N"/>
</dbReference>
<feature type="domain" description="Ribonuclease H1 N-terminal" evidence="2">
    <location>
        <begin position="112"/>
        <end position="153"/>
    </location>
</feature>
<dbReference type="SUPFAM" id="SSF55658">
    <property type="entry name" value="L9 N-domain-like"/>
    <property type="match status" value="1"/>
</dbReference>
<dbReference type="InterPro" id="IPR011320">
    <property type="entry name" value="RNase_H1_N"/>
</dbReference>
<gene>
    <name evidence="4" type="ORF">DFH08DRAFT_825774</name>
    <name evidence="3" type="ORF">DFH08DRAFT_827489</name>
</gene>
<evidence type="ECO:0000313" key="4">
    <source>
        <dbReference type="EMBL" id="KAJ7303679.1"/>
    </source>
</evidence>
<dbReference type="Proteomes" id="UP001218218">
    <property type="component" value="Unassembled WGS sequence"/>
</dbReference>
<reference evidence="4" key="1">
    <citation type="submission" date="2023-03" db="EMBL/GenBank/DDBJ databases">
        <title>Massive genome expansion in bonnet fungi (Mycena s.s.) driven by repeated elements and novel gene families across ecological guilds.</title>
        <authorList>
            <consortium name="Lawrence Berkeley National Laboratory"/>
            <person name="Harder C.B."/>
            <person name="Miyauchi S."/>
            <person name="Viragh M."/>
            <person name="Kuo A."/>
            <person name="Thoen E."/>
            <person name="Andreopoulos B."/>
            <person name="Lu D."/>
            <person name="Skrede I."/>
            <person name="Drula E."/>
            <person name="Henrissat B."/>
            <person name="Morin E."/>
            <person name="Kohler A."/>
            <person name="Barry K."/>
            <person name="LaButti K."/>
            <person name="Morin E."/>
            <person name="Salamov A."/>
            <person name="Lipzen A."/>
            <person name="Mereny Z."/>
            <person name="Hegedus B."/>
            <person name="Baldrian P."/>
            <person name="Stursova M."/>
            <person name="Weitz H."/>
            <person name="Taylor A."/>
            <person name="Grigoriev I.V."/>
            <person name="Nagy L.G."/>
            <person name="Martin F."/>
            <person name="Kauserud H."/>
        </authorList>
    </citation>
    <scope>NUCLEOTIDE SEQUENCE</scope>
    <source>
        <strain evidence="4">CBHHK002</strain>
    </source>
</reference>
<comment type="caution">
    <text evidence="4">The sequence shown here is derived from an EMBL/GenBank/DDBJ whole genome shotgun (WGS) entry which is preliminary data.</text>
</comment>
<organism evidence="4 5">
    <name type="scientific">Mycena albidolilacea</name>
    <dbReference type="NCBI Taxonomy" id="1033008"/>
    <lineage>
        <taxon>Eukaryota</taxon>
        <taxon>Fungi</taxon>
        <taxon>Dikarya</taxon>
        <taxon>Basidiomycota</taxon>
        <taxon>Agaricomycotina</taxon>
        <taxon>Agaricomycetes</taxon>
        <taxon>Agaricomycetidae</taxon>
        <taxon>Agaricales</taxon>
        <taxon>Marasmiineae</taxon>
        <taxon>Mycenaceae</taxon>
        <taxon>Mycena</taxon>
    </lineage>
</organism>
<dbReference type="AlphaFoldDB" id="A0AAD6Z2G9"/>
<sequence length="288" mass="31462">MTQLHEYDPLDPDFLQRLADIDLDDVTSPIPPPPWSPPQYRSPRRTFPSPGPNARTTLSSHRSTTFYQVESPTLRGVTTEWSTAGAATQGVPGGHVQRATPKKQKKKASPAAYVVFCGRQCGVFRTWAETAPLVIGVSNNIFRGYSSVAAAHAAFTYAEAQSWTRVCDAPVVTGIPALPEPILAGESGNPLHESETLDDFWYIVYRGIRPGVYRSQWVKFSLFEVFADVESISLESQLNTLGVRGAVHESVVGRVAAFSKYAAAVTRGNTRGISPVYFEAADSLDPFL</sequence>
<evidence type="ECO:0000256" key="1">
    <source>
        <dbReference type="SAM" id="MobiDB-lite"/>
    </source>
</evidence>
<dbReference type="Gene3D" id="3.40.970.10">
    <property type="entry name" value="Ribonuclease H1, N-terminal domain"/>
    <property type="match status" value="1"/>
</dbReference>
<dbReference type="EMBL" id="JARIHO010000104">
    <property type="protein sequence ID" value="KAJ7303679.1"/>
    <property type="molecule type" value="Genomic_DNA"/>
</dbReference>